<dbReference type="Proteomes" id="UP000294028">
    <property type="component" value="Unassembled WGS sequence"/>
</dbReference>
<comment type="caution">
    <text evidence="2">The sequence shown here is derived from an EMBL/GenBank/DDBJ whole genome shotgun (WGS) entry which is preliminary data.</text>
</comment>
<dbReference type="RefSeq" id="WP_129786529.1">
    <property type="nucleotide sequence ID" value="NZ_RZHH01000003.1"/>
</dbReference>
<evidence type="ECO:0000256" key="1">
    <source>
        <dbReference type="SAM" id="MobiDB-lite"/>
    </source>
</evidence>
<dbReference type="EMBL" id="RZHH01000003">
    <property type="protein sequence ID" value="RYJ08607.1"/>
    <property type="molecule type" value="Genomic_DNA"/>
</dbReference>
<evidence type="ECO:0000313" key="2">
    <source>
        <dbReference type="EMBL" id="RYJ08607.1"/>
    </source>
</evidence>
<evidence type="ECO:0000313" key="3">
    <source>
        <dbReference type="Proteomes" id="UP000294028"/>
    </source>
</evidence>
<reference evidence="2 3" key="1">
    <citation type="submission" date="2018-12" db="EMBL/GenBank/DDBJ databases">
        <title>Genome analysis provides insights into bioremediation potentialities of Halogeometricum borinquense strain N11.</title>
        <authorList>
            <person name="Najjari A."/>
            <person name="Youssef N."/>
            <person name="Fhoula I."/>
            <person name="Ben Dhia O."/>
            <person name="Mahjoubi M."/>
            <person name="Ouzari H.I."/>
            <person name="Cherif A."/>
        </authorList>
    </citation>
    <scope>NUCLEOTIDE SEQUENCE [LARGE SCALE GENOMIC DNA]</scope>
    <source>
        <strain evidence="2 3">N11</strain>
    </source>
</reference>
<name>A0A482T6S9_9EURY</name>
<dbReference type="AlphaFoldDB" id="A0A482T6S9"/>
<gene>
    <name evidence="2" type="ORF">ELS19_19130</name>
</gene>
<protein>
    <submittedName>
        <fullName evidence="2">Uncharacterized protein</fullName>
    </submittedName>
</protein>
<accession>A0A482T6S9</accession>
<feature type="region of interest" description="Disordered" evidence="1">
    <location>
        <begin position="1"/>
        <end position="28"/>
    </location>
</feature>
<proteinExistence type="predicted"/>
<sequence>MALASTVGLSGVAAAKSKNSNGFDPDKQSEVNEFVRELHEAKKPKKRFKKLSEDQKQAVIDVLTDITWKYESNISMKSQSSAQSGWKHKPTVKTTAYGDTAASTREYSFTQELTWEYNGDTYRNVEQDYDYSLGGVFADWDGIKKKTTDESSDRFFTAEIQGKFSLDVGVDIKNVVATIESRGNASGVHTVLEKDAPA</sequence>
<organism evidence="2 3">
    <name type="scientific">Halogeometricum borinquense</name>
    <dbReference type="NCBI Taxonomy" id="60847"/>
    <lineage>
        <taxon>Archaea</taxon>
        <taxon>Methanobacteriati</taxon>
        <taxon>Methanobacteriota</taxon>
        <taxon>Stenosarchaea group</taxon>
        <taxon>Halobacteria</taxon>
        <taxon>Halobacteriales</taxon>
        <taxon>Haloferacaceae</taxon>
        <taxon>Halogeometricum</taxon>
    </lineage>
</organism>